<comment type="caution">
    <text evidence="3">The sequence shown here is derived from an EMBL/GenBank/DDBJ whole genome shotgun (WGS) entry which is preliminary data.</text>
</comment>
<dbReference type="GO" id="GO:0003700">
    <property type="term" value="F:DNA-binding transcription factor activity"/>
    <property type="evidence" value="ECO:0007669"/>
    <property type="project" value="TreeGrafter"/>
</dbReference>
<dbReference type="GO" id="GO:0043565">
    <property type="term" value="F:sequence-specific DNA binding"/>
    <property type="evidence" value="ECO:0007669"/>
    <property type="project" value="TreeGrafter"/>
</dbReference>
<gene>
    <name evidence="3" type="ORF">JCM19241_2453</name>
</gene>
<dbReference type="Proteomes" id="UP000031666">
    <property type="component" value="Unassembled WGS sequence"/>
</dbReference>
<dbReference type="InterPro" id="IPR005119">
    <property type="entry name" value="LysR_subst-bd"/>
</dbReference>
<dbReference type="SUPFAM" id="SSF53850">
    <property type="entry name" value="Periplasmic binding protein-like II"/>
    <property type="match status" value="1"/>
</dbReference>
<evidence type="ECO:0000313" key="3">
    <source>
        <dbReference type="EMBL" id="GAM72998.1"/>
    </source>
</evidence>
<dbReference type="PANTHER" id="PTHR30537">
    <property type="entry name" value="HTH-TYPE TRANSCRIPTIONAL REGULATOR"/>
    <property type="match status" value="1"/>
</dbReference>
<reference evidence="3 4" key="2">
    <citation type="submission" date="2015-01" db="EMBL/GenBank/DDBJ databases">
        <authorList>
            <consortium name="NBRP consortium"/>
            <person name="Sawabe T."/>
            <person name="Meirelles P."/>
            <person name="Feng G."/>
            <person name="Sayaka M."/>
            <person name="Hattori M."/>
            <person name="Ohkuma M."/>
        </authorList>
    </citation>
    <scope>NUCLEOTIDE SEQUENCE [LARGE SCALE GENOMIC DNA]</scope>
    <source>
        <strain evidence="4">JCM 19241</strain>
    </source>
</reference>
<accession>A0A0B8QCS8</accession>
<organism evidence="3 4">
    <name type="scientific">Vibrio ishigakensis</name>
    <dbReference type="NCBI Taxonomy" id="1481914"/>
    <lineage>
        <taxon>Bacteria</taxon>
        <taxon>Pseudomonadati</taxon>
        <taxon>Pseudomonadota</taxon>
        <taxon>Gammaproteobacteria</taxon>
        <taxon>Vibrionales</taxon>
        <taxon>Vibrionaceae</taxon>
        <taxon>Vibrio</taxon>
    </lineage>
</organism>
<dbReference type="PANTHER" id="PTHR30537:SF26">
    <property type="entry name" value="GLYCINE CLEAVAGE SYSTEM TRANSCRIPTIONAL ACTIVATOR"/>
    <property type="match status" value="1"/>
</dbReference>
<name>A0A0B8QCS8_9VIBR</name>
<dbReference type="AlphaFoldDB" id="A0A0B8QCS8"/>
<dbReference type="STRING" id="1481914.JCM19241_2453"/>
<feature type="domain" description="LysR substrate-binding" evidence="2">
    <location>
        <begin position="20"/>
        <end position="62"/>
    </location>
</feature>
<evidence type="ECO:0000256" key="1">
    <source>
        <dbReference type="ARBA" id="ARBA00009437"/>
    </source>
</evidence>
<evidence type="ECO:0000313" key="4">
    <source>
        <dbReference type="Proteomes" id="UP000031666"/>
    </source>
</evidence>
<dbReference type="Gene3D" id="3.40.190.10">
    <property type="entry name" value="Periplasmic binding protein-like II"/>
    <property type="match status" value="1"/>
</dbReference>
<dbReference type="Pfam" id="PF03466">
    <property type="entry name" value="LysR_substrate"/>
    <property type="match status" value="1"/>
</dbReference>
<proteinExistence type="inferred from homology"/>
<evidence type="ECO:0000259" key="2">
    <source>
        <dbReference type="Pfam" id="PF03466"/>
    </source>
</evidence>
<comment type="similarity">
    <text evidence="1">Belongs to the LysR transcriptional regulatory family.</text>
</comment>
<reference evidence="3 4" key="1">
    <citation type="submission" date="2015-01" db="EMBL/GenBank/DDBJ databases">
        <title>Vibrio sp. C94 JCM 19241 whole genome shotgun sequence.</title>
        <authorList>
            <person name="Sawabe T."/>
            <person name="Meirelles P."/>
            <person name="Feng G."/>
            <person name="Sayaka M."/>
            <person name="Hattori M."/>
            <person name="Ohkuma M."/>
        </authorList>
    </citation>
    <scope>NUCLEOTIDE SEQUENCE [LARGE SCALE GENOMIC DNA]</scope>
    <source>
        <strain evidence="4">JCM 19241</strain>
    </source>
</reference>
<sequence>MDIKDIFTSLSEATDKVLERSEKGSLTISLQPSFAIQWLVPRLADFNAQEPDIDVRIKAVDMTMALLLTMWM</sequence>
<dbReference type="EMBL" id="BBSC01000001">
    <property type="protein sequence ID" value="GAM72998.1"/>
    <property type="molecule type" value="Genomic_DNA"/>
</dbReference>
<protein>
    <submittedName>
        <fullName evidence="3">Glycine cleavage system transcriptional activator gcvA</fullName>
    </submittedName>
</protein>
<dbReference type="InterPro" id="IPR058163">
    <property type="entry name" value="LysR-type_TF_proteobact-type"/>
</dbReference>
<dbReference type="GO" id="GO:0006351">
    <property type="term" value="P:DNA-templated transcription"/>
    <property type="evidence" value="ECO:0007669"/>
    <property type="project" value="TreeGrafter"/>
</dbReference>